<comment type="caution">
    <text evidence="1">The sequence shown here is derived from an EMBL/GenBank/DDBJ whole genome shotgun (WGS) entry which is preliminary data.</text>
</comment>
<evidence type="ECO:0000313" key="1">
    <source>
        <dbReference type="EMBL" id="KAH7938060.1"/>
    </source>
</evidence>
<evidence type="ECO:0000313" key="2">
    <source>
        <dbReference type="Proteomes" id="UP000821865"/>
    </source>
</evidence>
<proteinExistence type="predicted"/>
<dbReference type="EMBL" id="CM023477">
    <property type="protein sequence ID" value="KAH7938060.1"/>
    <property type="molecule type" value="Genomic_DNA"/>
</dbReference>
<sequence>MQAVVDRALEAPRPGPRSDSRRLRSRLALLLNWLPLALVTGLFLWAYYAYIVVFCASVVNDNALKATAFGIGFHLLLFLCLWSYVQTTVAFVAPIPPLFRLTVGEQQALENCHNERTRRSVLDVMANERGVLTFGADGCVRYCEDCCLIKPDRGHHCSACRRCIPKMDHHCPWFNNCVCFSTYKFFLLTLFYVVALSLFGVFTTGKYVIDMWVTARMTPSTFHVTFLAVLGTGLALGLGAFLWHHVSMVFSNETTLEHMRAPIFRDTDDSFNVGCWQNFVQVFGPRMSLWMLPVFTSVGDGVRFPTKLHPVVGAQECELRSVEATYSTGSSVGKLSTATATVIL</sequence>
<name>A0ACB8CB27_DERSI</name>
<gene>
    <name evidence="1" type="ORF">HPB49_019607</name>
</gene>
<keyword evidence="2" id="KW-1185">Reference proteome</keyword>
<reference evidence="1" key="1">
    <citation type="submission" date="2020-05" db="EMBL/GenBank/DDBJ databases">
        <title>Large-scale comparative analyses of tick genomes elucidate their genetic diversity and vector capacities.</title>
        <authorList>
            <person name="Jia N."/>
            <person name="Wang J."/>
            <person name="Shi W."/>
            <person name="Du L."/>
            <person name="Sun Y."/>
            <person name="Zhan W."/>
            <person name="Jiang J."/>
            <person name="Wang Q."/>
            <person name="Zhang B."/>
            <person name="Ji P."/>
            <person name="Sakyi L.B."/>
            <person name="Cui X."/>
            <person name="Yuan T."/>
            <person name="Jiang B."/>
            <person name="Yang W."/>
            <person name="Lam T.T.-Y."/>
            <person name="Chang Q."/>
            <person name="Ding S."/>
            <person name="Wang X."/>
            <person name="Zhu J."/>
            <person name="Ruan X."/>
            <person name="Zhao L."/>
            <person name="Wei J."/>
            <person name="Que T."/>
            <person name="Du C."/>
            <person name="Cheng J."/>
            <person name="Dai P."/>
            <person name="Han X."/>
            <person name="Huang E."/>
            <person name="Gao Y."/>
            <person name="Liu J."/>
            <person name="Shao H."/>
            <person name="Ye R."/>
            <person name="Li L."/>
            <person name="Wei W."/>
            <person name="Wang X."/>
            <person name="Wang C."/>
            <person name="Yang T."/>
            <person name="Huo Q."/>
            <person name="Li W."/>
            <person name="Guo W."/>
            <person name="Chen H."/>
            <person name="Zhou L."/>
            <person name="Ni X."/>
            <person name="Tian J."/>
            <person name="Zhou Y."/>
            <person name="Sheng Y."/>
            <person name="Liu T."/>
            <person name="Pan Y."/>
            <person name="Xia L."/>
            <person name="Li J."/>
            <person name="Zhao F."/>
            <person name="Cao W."/>
        </authorList>
    </citation>
    <scope>NUCLEOTIDE SEQUENCE</scope>
    <source>
        <strain evidence="1">Dsil-2018</strain>
    </source>
</reference>
<protein>
    <submittedName>
        <fullName evidence="1">Uncharacterized protein</fullName>
    </submittedName>
</protein>
<dbReference type="Proteomes" id="UP000821865">
    <property type="component" value="Chromosome 8"/>
</dbReference>
<organism evidence="1 2">
    <name type="scientific">Dermacentor silvarum</name>
    <name type="common">Tick</name>
    <dbReference type="NCBI Taxonomy" id="543639"/>
    <lineage>
        <taxon>Eukaryota</taxon>
        <taxon>Metazoa</taxon>
        <taxon>Ecdysozoa</taxon>
        <taxon>Arthropoda</taxon>
        <taxon>Chelicerata</taxon>
        <taxon>Arachnida</taxon>
        <taxon>Acari</taxon>
        <taxon>Parasitiformes</taxon>
        <taxon>Ixodida</taxon>
        <taxon>Ixodoidea</taxon>
        <taxon>Ixodidae</taxon>
        <taxon>Rhipicephalinae</taxon>
        <taxon>Dermacentor</taxon>
    </lineage>
</organism>
<accession>A0ACB8CB27</accession>